<comment type="similarity">
    <text evidence="1">Belongs to the TelA family.</text>
</comment>
<evidence type="ECO:0000256" key="1">
    <source>
        <dbReference type="ARBA" id="ARBA00005541"/>
    </source>
</evidence>
<keyword evidence="4" id="KW-1185">Reference proteome</keyword>
<name>A0ABZ1ZEV2_STRAQ</name>
<proteinExistence type="inferred from homology"/>
<dbReference type="RefSeq" id="WP_329356039.1">
    <property type="nucleotide sequence ID" value="NZ_CP109490.1"/>
</dbReference>
<sequence length="421" mass="45182">MPQDAGARNAGPQDAGSQHTGPPDPRRPFDPPTTPLVLTPPAPVAPVRAEQAAGLVPVAEAVRADMVRRAEDYVDSLAGLDARSPEFGARVGEIAALGQGDIRSAAQQSNRMLDRTVRALASGEGDAPARVGSSLVELRRTVEDLDPRDTPGRGARRLLSRLPGGRRLRDHVAKYASAKGTLDRIVGSLRGGQDELRRDNAALHTERSRLWDSMGKLQEYAVLTEALDGVVERRIAEAGTTGDPVRADALRADVLFPVRQKHQDLLTQIAVCAQGYLAMDVVRRNNDELIKGVDRAATTTVSALRIAVMLSSALENQRRVTEQVQVLRSTTEDLIRGNAEMLATQSGEIQRIAADPAVGAETLRTAFGQIYATLDAIDTYKARATETMAATVESLTAELREAGARLERSRAADSTLEGGRS</sequence>
<reference evidence="3" key="1">
    <citation type="submission" date="2022-10" db="EMBL/GenBank/DDBJ databases">
        <title>The complete genomes of actinobacterial strains from the NBC collection.</title>
        <authorList>
            <person name="Joergensen T.S."/>
            <person name="Alvarez Arevalo M."/>
            <person name="Sterndorff E.B."/>
            <person name="Faurdal D."/>
            <person name="Vuksanovic O."/>
            <person name="Mourched A.-S."/>
            <person name="Charusanti P."/>
            <person name="Shaw S."/>
            <person name="Blin K."/>
            <person name="Weber T."/>
        </authorList>
    </citation>
    <scope>NUCLEOTIDE SEQUENCE</scope>
    <source>
        <strain evidence="3">NBC_01436</strain>
    </source>
</reference>
<feature type="region of interest" description="Disordered" evidence="2">
    <location>
        <begin position="1"/>
        <end position="42"/>
    </location>
</feature>
<evidence type="ECO:0000256" key="2">
    <source>
        <dbReference type="SAM" id="MobiDB-lite"/>
    </source>
</evidence>
<accession>A0ABZ1ZEV2</accession>
<dbReference type="PANTHER" id="PTHR38432">
    <property type="entry name" value="TELA-LIKE PROTEIN SAOUHSC_01408"/>
    <property type="match status" value="1"/>
</dbReference>
<gene>
    <name evidence="3" type="ORF">OG367_13995</name>
</gene>
<dbReference type="EMBL" id="CP109491">
    <property type="protein sequence ID" value="WUX37281.1"/>
    <property type="molecule type" value="Genomic_DNA"/>
</dbReference>
<dbReference type="Pfam" id="PF05816">
    <property type="entry name" value="TelA"/>
    <property type="match status" value="1"/>
</dbReference>
<protein>
    <submittedName>
        <fullName evidence="3">Toxic anion resistance protein</fullName>
    </submittedName>
</protein>
<dbReference type="InterPro" id="IPR008863">
    <property type="entry name" value="Toxic_anion-R_TelA"/>
</dbReference>
<feature type="compositionally biased region" description="Pro residues" evidence="2">
    <location>
        <begin position="30"/>
        <end position="42"/>
    </location>
</feature>
<dbReference type="Proteomes" id="UP001431926">
    <property type="component" value="Chromosome"/>
</dbReference>
<organism evidence="3 4">
    <name type="scientific">Streptomyces anulatus</name>
    <name type="common">Streptomyces chrysomallus</name>
    <dbReference type="NCBI Taxonomy" id="1892"/>
    <lineage>
        <taxon>Bacteria</taxon>
        <taxon>Bacillati</taxon>
        <taxon>Actinomycetota</taxon>
        <taxon>Actinomycetes</taxon>
        <taxon>Kitasatosporales</taxon>
        <taxon>Streptomycetaceae</taxon>
        <taxon>Streptomyces</taxon>
    </lineage>
</organism>
<dbReference type="PANTHER" id="PTHR38432:SF1">
    <property type="entry name" value="TELA-LIKE PROTEIN SAOUHSC_01408"/>
    <property type="match status" value="1"/>
</dbReference>
<evidence type="ECO:0000313" key="4">
    <source>
        <dbReference type="Proteomes" id="UP001431926"/>
    </source>
</evidence>
<evidence type="ECO:0000313" key="3">
    <source>
        <dbReference type="EMBL" id="WUX37281.1"/>
    </source>
</evidence>